<dbReference type="AlphaFoldDB" id="A0A431VFT1"/>
<gene>
    <name evidence="2" type="ORF">EJ903_15795</name>
</gene>
<evidence type="ECO:0000313" key="2">
    <source>
        <dbReference type="EMBL" id="RTR18321.1"/>
    </source>
</evidence>
<dbReference type="RefSeq" id="WP_126617144.1">
    <property type="nucleotide sequence ID" value="NZ_JBHUCY010000021.1"/>
</dbReference>
<feature type="transmembrane region" description="Helical" evidence="1">
    <location>
        <begin position="21"/>
        <end position="42"/>
    </location>
</feature>
<keyword evidence="1" id="KW-0812">Transmembrane</keyword>
<protein>
    <submittedName>
        <fullName evidence="2">Uncharacterized protein</fullName>
    </submittedName>
</protein>
<keyword evidence="1" id="KW-1133">Transmembrane helix</keyword>
<comment type="caution">
    <text evidence="2">The sequence shown here is derived from an EMBL/GenBank/DDBJ whole genome shotgun (WGS) entry which is preliminary data.</text>
</comment>
<keyword evidence="3" id="KW-1185">Reference proteome</keyword>
<evidence type="ECO:0000313" key="3">
    <source>
        <dbReference type="Proteomes" id="UP000277007"/>
    </source>
</evidence>
<organism evidence="2 3">
    <name type="scientific">Azospirillum griseum</name>
    <dbReference type="NCBI Taxonomy" id="2496639"/>
    <lineage>
        <taxon>Bacteria</taxon>
        <taxon>Pseudomonadati</taxon>
        <taxon>Pseudomonadota</taxon>
        <taxon>Alphaproteobacteria</taxon>
        <taxon>Rhodospirillales</taxon>
        <taxon>Azospirillaceae</taxon>
        <taxon>Azospirillum</taxon>
    </lineage>
</organism>
<name>A0A431VFT1_9PROT</name>
<sequence length="170" mass="17673">MLTSLAARRGDLRAFLRVEMAVGAAVNGAITAGIAGLVFSGVDPVPVWGLGGLAFDLLPSTILPVLAMGLLLPFVLRKRRAGGGLPDCDWSDLAGWSRFVPRGVVARAVVLALVWFILFAPTATALLWGGGWTAVPFTIVLVGKALYGALVGASVTPAILLPALCDVNRR</sequence>
<dbReference type="Proteomes" id="UP000277007">
    <property type="component" value="Unassembled WGS sequence"/>
</dbReference>
<feature type="transmembrane region" description="Helical" evidence="1">
    <location>
        <begin position="134"/>
        <end position="161"/>
    </location>
</feature>
<keyword evidence="1" id="KW-0472">Membrane</keyword>
<accession>A0A431VFT1</accession>
<dbReference type="OrthoDB" id="7478824at2"/>
<dbReference type="EMBL" id="RXMA01000015">
    <property type="protein sequence ID" value="RTR18321.1"/>
    <property type="molecule type" value="Genomic_DNA"/>
</dbReference>
<proteinExistence type="predicted"/>
<evidence type="ECO:0000256" key="1">
    <source>
        <dbReference type="SAM" id="Phobius"/>
    </source>
</evidence>
<feature type="transmembrane region" description="Helical" evidence="1">
    <location>
        <begin position="104"/>
        <end position="128"/>
    </location>
</feature>
<feature type="transmembrane region" description="Helical" evidence="1">
    <location>
        <begin position="57"/>
        <end position="76"/>
    </location>
</feature>
<reference evidence="2 3" key="1">
    <citation type="submission" date="2018-12" db="EMBL/GenBank/DDBJ databases">
        <authorList>
            <person name="Yang Y."/>
        </authorList>
    </citation>
    <scope>NUCLEOTIDE SEQUENCE [LARGE SCALE GENOMIC DNA]</scope>
    <source>
        <strain evidence="2 3">L-25-5w-1</strain>
    </source>
</reference>